<organism evidence="5 6">
    <name type="scientific">Falsiroseomonas oleicola</name>
    <dbReference type="NCBI Taxonomy" id="2801474"/>
    <lineage>
        <taxon>Bacteria</taxon>
        <taxon>Pseudomonadati</taxon>
        <taxon>Pseudomonadota</taxon>
        <taxon>Alphaproteobacteria</taxon>
        <taxon>Acetobacterales</taxon>
        <taxon>Roseomonadaceae</taxon>
        <taxon>Falsiroseomonas</taxon>
    </lineage>
</organism>
<evidence type="ECO:0000256" key="3">
    <source>
        <dbReference type="ARBA" id="ARBA00023163"/>
    </source>
</evidence>
<proteinExistence type="predicted"/>
<dbReference type="PANTHER" id="PTHR44846">
    <property type="entry name" value="MANNOSYL-D-GLYCERATE TRANSPORT/METABOLISM SYSTEM REPRESSOR MNGR-RELATED"/>
    <property type="match status" value="1"/>
</dbReference>
<dbReference type="SMART" id="SM00866">
    <property type="entry name" value="UTRA"/>
    <property type="match status" value="1"/>
</dbReference>
<dbReference type="Proteomes" id="UP000689967">
    <property type="component" value="Unassembled WGS sequence"/>
</dbReference>
<evidence type="ECO:0000313" key="6">
    <source>
        <dbReference type="Proteomes" id="UP000689967"/>
    </source>
</evidence>
<accession>A0ABS6H1A8</accession>
<keyword evidence="2" id="KW-0238">DNA-binding</keyword>
<sequence length="242" mass="25500">MTRHAAIRAQIEARILSGALRPGDKLPSEAELVAEHGVARMTASRALADLVAAGLVVRRRKAGSFVAVPRAEESLFGIPDLRATLGPGHAHAVLHRATRAATAADKARLGALPRGARVLALQVRHMAGAVPQAIEDRLINLAAVPEAAAEDFGAAPPGSWLLERVPWTEAEHRIGALAADAATAALLAVAEGAPCLVLDRLSRREGLPVTAVRFTYPGDRHAFTGRSTPRLREAPQPGMRIS</sequence>
<dbReference type="Pfam" id="PF00392">
    <property type="entry name" value="GntR"/>
    <property type="match status" value="1"/>
</dbReference>
<dbReference type="InterPro" id="IPR050679">
    <property type="entry name" value="Bact_HTH_transcr_reg"/>
</dbReference>
<keyword evidence="3" id="KW-0804">Transcription</keyword>
<keyword evidence="6" id="KW-1185">Reference proteome</keyword>
<dbReference type="SMART" id="SM00345">
    <property type="entry name" value="HTH_GNTR"/>
    <property type="match status" value="1"/>
</dbReference>
<protein>
    <submittedName>
        <fullName evidence="5">UTRA domain-containing protein</fullName>
    </submittedName>
</protein>
<feature type="domain" description="HTH gntR-type" evidence="4">
    <location>
        <begin position="1"/>
        <end position="69"/>
    </location>
</feature>
<evidence type="ECO:0000256" key="1">
    <source>
        <dbReference type="ARBA" id="ARBA00023015"/>
    </source>
</evidence>
<evidence type="ECO:0000259" key="4">
    <source>
        <dbReference type="PROSITE" id="PS50949"/>
    </source>
</evidence>
<dbReference type="RefSeq" id="WP_216872539.1">
    <property type="nucleotide sequence ID" value="NZ_JAERQM010000001.1"/>
</dbReference>
<comment type="caution">
    <text evidence="5">The sequence shown here is derived from an EMBL/GenBank/DDBJ whole genome shotgun (WGS) entry which is preliminary data.</text>
</comment>
<reference evidence="5 6" key="1">
    <citation type="submission" date="2021-01" db="EMBL/GenBank/DDBJ databases">
        <title>Roseomonas sp. nov, a bacterium isolated from an oil production mixture in Yumen Oilfield.</title>
        <authorList>
            <person name="Wu D."/>
        </authorList>
    </citation>
    <scope>NUCLEOTIDE SEQUENCE [LARGE SCALE GENOMIC DNA]</scope>
    <source>
        <strain evidence="5 6">ROY-5-3</strain>
    </source>
</reference>
<dbReference type="InterPro" id="IPR000524">
    <property type="entry name" value="Tscrpt_reg_HTH_GntR"/>
</dbReference>
<keyword evidence="1" id="KW-0805">Transcription regulation</keyword>
<dbReference type="PANTHER" id="PTHR44846:SF16">
    <property type="entry name" value="TRANSCRIPTIONAL REGULATOR PHNF-RELATED"/>
    <property type="match status" value="1"/>
</dbReference>
<dbReference type="InterPro" id="IPR011663">
    <property type="entry name" value="UTRA"/>
</dbReference>
<gene>
    <name evidence="5" type="ORF">JJQ90_00605</name>
</gene>
<dbReference type="EMBL" id="JAERQM010000001">
    <property type="protein sequence ID" value="MBU8542181.1"/>
    <property type="molecule type" value="Genomic_DNA"/>
</dbReference>
<dbReference type="Pfam" id="PF07702">
    <property type="entry name" value="UTRA"/>
    <property type="match status" value="1"/>
</dbReference>
<name>A0ABS6H1A8_9PROT</name>
<evidence type="ECO:0000256" key="2">
    <source>
        <dbReference type="ARBA" id="ARBA00023125"/>
    </source>
</evidence>
<dbReference type="PROSITE" id="PS50949">
    <property type="entry name" value="HTH_GNTR"/>
    <property type="match status" value="1"/>
</dbReference>
<dbReference type="CDD" id="cd07377">
    <property type="entry name" value="WHTH_GntR"/>
    <property type="match status" value="1"/>
</dbReference>
<evidence type="ECO:0000313" key="5">
    <source>
        <dbReference type="EMBL" id="MBU8542181.1"/>
    </source>
</evidence>